<evidence type="ECO:0000313" key="7">
    <source>
        <dbReference type="EMBL" id="KAK2152867.1"/>
    </source>
</evidence>
<comment type="subcellular location">
    <subcellularLocation>
        <location evidence="1">Membrane</location>
        <topology evidence="1">Multi-pass membrane protein</topology>
    </subcellularLocation>
</comment>
<protein>
    <recommendedName>
        <fullName evidence="6">Major facilitator superfamily (MFS) profile domain-containing protein</fullName>
    </recommendedName>
</protein>
<dbReference type="AlphaFoldDB" id="A0AAD9JHI8"/>
<dbReference type="PROSITE" id="PS00217">
    <property type="entry name" value="SUGAR_TRANSPORT_2"/>
    <property type="match status" value="1"/>
</dbReference>
<keyword evidence="4 5" id="KW-0472">Membrane</keyword>
<sequence>MDFEEVIDQLGSFGYWQRVVFFIISVADIFGAFSMLVMVFTGATPKWTCNAYVSNNVTITAEHLPNTTDLMTCSVNDSFACTNFTFHDDFTSIVSEWNLICGRRYVSDMITSIQMVGLILGAGLFGQLSDSIGRKKAYFLAFTIMIGFGFISAFSPVWEMFAFCRFFVGVGFGATMVVSCVYPLEFVGQRWRTLCGTIGFWAIGGMVLALCGYLLRPWNYLIILTSASGVLYYIAWFFVPESPRWLALRDRFDEAEAIFLKIAKKNKVAPPCLTGLKEFVTSSRNEEQQLKHYTYLHLFKTWKYSRMSLILILVWFTVFIMYYGLAYNMRNMSGNRYLNMFLAGFLDLAAMLAVILFNNVIGRRFAQLLFLLIAITADVIIIGVIISDTKEKLSNLILASALIGKASALAGTYVVQIWTAELFPTVIRNQAVGIGSVSARIGSMLSPQIVFLGEFYYLAPYIITISLCILCIPLLFLLAETNGQPLDDEFKGKSKTKLSSNKTEIKL</sequence>
<keyword evidence="3 5" id="KW-1133">Transmembrane helix</keyword>
<reference evidence="7" key="1">
    <citation type="journal article" date="2023" name="Mol. Biol. Evol.">
        <title>Third-Generation Sequencing Reveals the Adaptive Role of the Epigenome in Three Deep-Sea Polychaetes.</title>
        <authorList>
            <person name="Perez M."/>
            <person name="Aroh O."/>
            <person name="Sun Y."/>
            <person name="Lan Y."/>
            <person name="Juniper S.K."/>
            <person name="Young C.R."/>
            <person name="Angers B."/>
            <person name="Qian P.Y."/>
        </authorList>
    </citation>
    <scope>NUCLEOTIDE SEQUENCE</scope>
    <source>
        <strain evidence="7">P08H-3</strain>
    </source>
</reference>
<dbReference type="GO" id="GO:0016020">
    <property type="term" value="C:membrane"/>
    <property type="evidence" value="ECO:0007669"/>
    <property type="project" value="UniProtKB-SubCell"/>
</dbReference>
<gene>
    <name evidence="7" type="ORF">LSH36_316g08008</name>
</gene>
<dbReference type="InterPro" id="IPR005829">
    <property type="entry name" value="Sugar_transporter_CS"/>
</dbReference>
<feature type="transmembrane region" description="Helical" evidence="5">
    <location>
        <begin position="194"/>
        <end position="215"/>
    </location>
</feature>
<dbReference type="GO" id="GO:0022857">
    <property type="term" value="F:transmembrane transporter activity"/>
    <property type="evidence" value="ECO:0007669"/>
    <property type="project" value="InterPro"/>
</dbReference>
<feature type="transmembrane region" description="Helical" evidence="5">
    <location>
        <begin position="137"/>
        <end position="154"/>
    </location>
</feature>
<dbReference type="InterPro" id="IPR005828">
    <property type="entry name" value="MFS_sugar_transport-like"/>
</dbReference>
<organism evidence="7 8">
    <name type="scientific">Paralvinella palmiformis</name>
    <dbReference type="NCBI Taxonomy" id="53620"/>
    <lineage>
        <taxon>Eukaryota</taxon>
        <taxon>Metazoa</taxon>
        <taxon>Spiralia</taxon>
        <taxon>Lophotrochozoa</taxon>
        <taxon>Annelida</taxon>
        <taxon>Polychaeta</taxon>
        <taxon>Sedentaria</taxon>
        <taxon>Canalipalpata</taxon>
        <taxon>Terebellida</taxon>
        <taxon>Terebelliformia</taxon>
        <taxon>Alvinellidae</taxon>
        <taxon>Paralvinella</taxon>
    </lineage>
</organism>
<feature type="transmembrane region" description="Helical" evidence="5">
    <location>
        <begin position="105"/>
        <end position="125"/>
    </location>
</feature>
<evidence type="ECO:0000256" key="4">
    <source>
        <dbReference type="ARBA" id="ARBA00023136"/>
    </source>
</evidence>
<feature type="transmembrane region" description="Helical" evidence="5">
    <location>
        <begin position="368"/>
        <end position="386"/>
    </location>
</feature>
<proteinExistence type="predicted"/>
<feature type="transmembrane region" description="Helical" evidence="5">
    <location>
        <begin position="19"/>
        <end position="40"/>
    </location>
</feature>
<dbReference type="PANTHER" id="PTHR24064">
    <property type="entry name" value="SOLUTE CARRIER FAMILY 22 MEMBER"/>
    <property type="match status" value="1"/>
</dbReference>
<feature type="domain" description="Major facilitator superfamily (MFS) profile" evidence="6">
    <location>
        <begin position="20"/>
        <end position="483"/>
    </location>
</feature>
<dbReference type="EMBL" id="JAODUP010000316">
    <property type="protein sequence ID" value="KAK2152867.1"/>
    <property type="molecule type" value="Genomic_DNA"/>
</dbReference>
<evidence type="ECO:0000259" key="6">
    <source>
        <dbReference type="PROSITE" id="PS50850"/>
    </source>
</evidence>
<feature type="transmembrane region" description="Helical" evidence="5">
    <location>
        <begin position="337"/>
        <end position="361"/>
    </location>
</feature>
<feature type="transmembrane region" description="Helical" evidence="5">
    <location>
        <begin position="307"/>
        <end position="325"/>
    </location>
</feature>
<dbReference type="PROSITE" id="PS50850">
    <property type="entry name" value="MFS"/>
    <property type="match status" value="1"/>
</dbReference>
<dbReference type="SUPFAM" id="SSF103473">
    <property type="entry name" value="MFS general substrate transporter"/>
    <property type="match status" value="1"/>
</dbReference>
<evidence type="ECO:0000256" key="3">
    <source>
        <dbReference type="ARBA" id="ARBA00022989"/>
    </source>
</evidence>
<dbReference type="Proteomes" id="UP001208570">
    <property type="component" value="Unassembled WGS sequence"/>
</dbReference>
<feature type="transmembrane region" description="Helical" evidence="5">
    <location>
        <begin position="221"/>
        <end position="239"/>
    </location>
</feature>
<evidence type="ECO:0000313" key="8">
    <source>
        <dbReference type="Proteomes" id="UP001208570"/>
    </source>
</evidence>
<evidence type="ECO:0000256" key="5">
    <source>
        <dbReference type="SAM" id="Phobius"/>
    </source>
</evidence>
<dbReference type="InterPro" id="IPR036259">
    <property type="entry name" value="MFS_trans_sf"/>
</dbReference>
<dbReference type="Pfam" id="PF00083">
    <property type="entry name" value="Sugar_tr"/>
    <property type="match status" value="1"/>
</dbReference>
<dbReference type="InterPro" id="IPR020846">
    <property type="entry name" value="MFS_dom"/>
</dbReference>
<feature type="transmembrane region" description="Helical" evidence="5">
    <location>
        <begin position="455"/>
        <end position="478"/>
    </location>
</feature>
<dbReference type="Gene3D" id="1.20.1250.20">
    <property type="entry name" value="MFS general substrate transporter like domains"/>
    <property type="match status" value="1"/>
</dbReference>
<evidence type="ECO:0000256" key="1">
    <source>
        <dbReference type="ARBA" id="ARBA00004141"/>
    </source>
</evidence>
<accession>A0AAD9JHI8</accession>
<feature type="transmembrane region" description="Helical" evidence="5">
    <location>
        <begin position="160"/>
        <end position="182"/>
    </location>
</feature>
<name>A0AAD9JHI8_9ANNE</name>
<evidence type="ECO:0000256" key="2">
    <source>
        <dbReference type="ARBA" id="ARBA00022692"/>
    </source>
</evidence>
<comment type="caution">
    <text evidence="7">The sequence shown here is derived from an EMBL/GenBank/DDBJ whole genome shotgun (WGS) entry which is preliminary data.</text>
</comment>
<keyword evidence="2 5" id="KW-0812">Transmembrane</keyword>
<keyword evidence="8" id="KW-1185">Reference proteome</keyword>